<dbReference type="Proteomes" id="UP001165060">
    <property type="component" value="Unassembled WGS sequence"/>
</dbReference>
<dbReference type="PROSITE" id="PS01159">
    <property type="entry name" value="WW_DOMAIN_1"/>
    <property type="match status" value="1"/>
</dbReference>
<dbReference type="InterPro" id="IPR036770">
    <property type="entry name" value="Ankyrin_rpt-contain_sf"/>
</dbReference>
<dbReference type="EMBL" id="BRYB01002551">
    <property type="protein sequence ID" value="GMI21656.1"/>
    <property type="molecule type" value="Genomic_DNA"/>
</dbReference>
<dbReference type="Pfam" id="PF12796">
    <property type="entry name" value="Ank_2"/>
    <property type="match status" value="2"/>
</dbReference>
<feature type="region of interest" description="Disordered" evidence="2">
    <location>
        <begin position="1415"/>
        <end position="1435"/>
    </location>
</feature>
<feature type="compositionally biased region" description="Low complexity" evidence="2">
    <location>
        <begin position="761"/>
        <end position="798"/>
    </location>
</feature>
<dbReference type="InterPro" id="IPR051144">
    <property type="entry name" value="Formin_homology_domain"/>
</dbReference>
<feature type="compositionally biased region" description="Acidic residues" evidence="2">
    <location>
        <begin position="1287"/>
        <end position="1300"/>
    </location>
</feature>
<feature type="repeat" description="ANK" evidence="1">
    <location>
        <begin position="568"/>
        <end position="600"/>
    </location>
</feature>
<dbReference type="InterPro" id="IPR015425">
    <property type="entry name" value="FH2_Formin"/>
</dbReference>
<feature type="compositionally biased region" description="Acidic residues" evidence="2">
    <location>
        <begin position="961"/>
        <end position="975"/>
    </location>
</feature>
<dbReference type="PROSITE" id="PS50088">
    <property type="entry name" value="ANK_REPEAT"/>
    <property type="match status" value="3"/>
</dbReference>
<feature type="compositionally biased region" description="Basic and acidic residues" evidence="2">
    <location>
        <begin position="139"/>
        <end position="152"/>
    </location>
</feature>
<protein>
    <recommendedName>
        <fullName evidence="7">Formin-like protein</fullName>
    </recommendedName>
</protein>
<name>A0ABQ6M8N6_9STRA</name>
<feature type="compositionally biased region" description="Basic and acidic residues" evidence="2">
    <location>
        <begin position="1301"/>
        <end position="1315"/>
    </location>
</feature>
<feature type="domain" description="WW" evidence="3">
    <location>
        <begin position="985"/>
        <end position="1011"/>
    </location>
</feature>
<reference evidence="5 6" key="1">
    <citation type="journal article" date="2023" name="Commun. Biol.">
        <title>Genome analysis of Parmales, the sister group of diatoms, reveals the evolutionary specialization of diatoms from phago-mixotrophs to photoautotrophs.</title>
        <authorList>
            <person name="Ban H."/>
            <person name="Sato S."/>
            <person name="Yoshikawa S."/>
            <person name="Yamada K."/>
            <person name="Nakamura Y."/>
            <person name="Ichinomiya M."/>
            <person name="Sato N."/>
            <person name="Blanc-Mathieu R."/>
            <person name="Endo H."/>
            <person name="Kuwata A."/>
            <person name="Ogata H."/>
        </authorList>
    </citation>
    <scope>NUCLEOTIDE SEQUENCE [LARGE SCALE GENOMIC DNA]</scope>
</reference>
<dbReference type="Pfam" id="PF10152">
    <property type="entry name" value="CCDC53"/>
    <property type="match status" value="1"/>
</dbReference>
<dbReference type="PROSITE" id="PS51444">
    <property type="entry name" value="FH2"/>
    <property type="match status" value="1"/>
</dbReference>
<dbReference type="PANTHER" id="PTHR45733:SF8">
    <property type="entry name" value="FORMIN-J"/>
    <property type="match status" value="1"/>
</dbReference>
<dbReference type="InterPro" id="IPR001202">
    <property type="entry name" value="WW_dom"/>
</dbReference>
<dbReference type="InterPro" id="IPR011993">
    <property type="entry name" value="PH-like_dom_sf"/>
</dbReference>
<feature type="compositionally biased region" description="Low complexity" evidence="2">
    <location>
        <begin position="1"/>
        <end position="12"/>
    </location>
</feature>
<proteinExistence type="predicted"/>
<sequence>MNSGDVSGQISSDSDDGSPAAPIVIKSKPVSKPSRNTSRPGGSKNAVMPLPNAALAALSSPSGSPRSNPGGGGGTQGLDEASLRAIMDERARLDQTLARQRQEIEDLKRAAAAPAPPPPPPQQQQQLQQHQQQLLTKADIVKQAKAAGHDSSHASSSGSARPLHEQYPPPPPETQHPPQHPPQHMPPPPPSLPHSNGPPAYLSLPSFLWDGLVLTKYPYNNPTAAPHPRTFALKHGVPDAPGLDLVLTGGGYDRYFCAEHGVQGVRKVAWLPLTLVWYDGKKHKSQPRKTAGKEVPLSEVVEVKRGHATATFWAAVSTRGRDGVAPDDRCFSLEADDRSVDCGCPDPQTADAFLAALERALRFFDSRGGAPPPEFEDMEGGHENNLPYNEAENKPRLFAAVKRDDLNEVERHFVSLNCPVDIMEDYSGDTVLLASCRMGRITIVQLALQHGARNDPHPDFGQTALQAAVSSGQSECARIVLETAAPSRSDVVIVNHEDSNREAPIHVASRTGNLNILRTLVSHGANMHLVDSAGRSCLHCAAMGGHTPCLAYLLDAGGDALIEERDHHGRTALHLAVKANKIEAVRLLLETAADVDAVTPDGQTCRQIARAGHFHTLARLLAEYETGNDDGGGGDSDAGPYGYNSSSDVEMLSANEASLPRPHTSVSPSLHKMQSGGGSSKSFDFSSAVSSPHANAAAASGSASVWSSQGSNPAPHTPSAPMFKGLDTFDVAAGTLMRRSSQGSAGSFHSAMNGMGSPVYGQQSQAYSGYQQPQPQHYQQQQQQQQQQPFFQSPTGQQAYQQPFSGTPQQQQQQQPFAPMASARDMVRGGNFGTPQNAYQNANYHASGYASDTTSHHRHSQAQTQQQQQHGHGYVNSPQYGNPGADDGYSSDTFSASGRQPAYQHQQSEGGYSSDVPAPSRQQGRFNRMVSTVSSLTTPSMSPHGEESTVDSFDCRSPTIEEQEPEQEADGGGEEESFHLGSDLWNVYESEGYPYYLRMRDNHSQWDDPRTVGVEGEEEEGGGQEHEQEQEEKYEEPATPLRTPVSNPHVATPVPSFYTKPAAMVSPHDSPAVSSPLVAPPAAVAAAVASPKDAQPLQNPLTSPTMTSPSKAGVGATFIKLNTNINAADAKQTFLSAQPIHAETKNAPLRISPSQQRQQQQPQGVVGEQKSAEEVFAEAKSDEPEPVIAAEAKEEFVDASTVAEVKEEKKEPPESRKAPVAAKTKEELAQDSDLAKYVRQAKMGVPPPAIVNKMRGEKVDAGKVNDFCRAFGLDHLVEEAGGGGAEEKEEEEEEEEEEEPVLTKEELAQDPDLGKFVRQSKMGVPPQAILNKMRGEGVAADKIESFERTFGLATPKKAKKSSKALPPRRTTVKMQKIHWNAVDESKLEGSVWGQDEEELGKADIEELEGLFGEAKMGSPKGGAGKKAGGKKAQSGGAKLVDEKRAYNVNIGLAQFKSTFGDDYNALVTAIMDFDAAKLGGERANNLKSLLPTEREIRDVQFFKGDESTLGKCERFFLAVARADGSGKKIALVVAAMNTVIGFNDAVAEVESASGALGLSCDQIVKSSKLGVLLKKVLAVGNLMNESVGKPKASGITLDSLLKTAELKGKDKKTTVLDYVVKMIGEKGEEEGVKMLSGLAQEMGDLAAGARCKGMKEMRAIVQDLKEGVASIEKMLQGEVADKFRERAEAFVSVGGGKVGDMEGKVRDVEEKVKALCGFFAEDYERCDPANVIKVLLQFIRMVGMSWETYQRKARAAARAKAMPLPKGPPPTRGGLKVDTSFDPASPVKRSPARGQFAGNRRTPTEESPGPAGGGRFNQDLLKKAMEGRRRSIQPRDSPEHLGGRGSAEAKGFGAGMNDSFVSTNPYGDAIGEGKEEDGGDDTDSSDDWLDAKD</sequence>
<dbReference type="Gene3D" id="1.25.40.20">
    <property type="entry name" value="Ankyrin repeat-containing domain"/>
    <property type="match status" value="1"/>
</dbReference>
<feature type="region of interest" description="Disordered" evidence="2">
    <location>
        <begin position="1"/>
        <end position="198"/>
    </location>
</feature>
<feature type="region of interest" description="Disordered" evidence="2">
    <location>
        <begin position="756"/>
        <end position="820"/>
    </location>
</feature>
<feature type="compositionally biased region" description="Acidic residues" evidence="2">
    <location>
        <begin position="1015"/>
        <end position="1034"/>
    </location>
</feature>
<dbReference type="Gene3D" id="2.30.29.30">
    <property type="entry name" value="Pleckstrin-homology domain (PH domain)/Phosphotyrosine-binding domain (PTB)"/>
    <property type="match status" value="1"/>
</dbReference>
<feature type="compositionally biased region" description="Low complexity" evidence="2">
    <location>
        <begin position="861"/>
        <end position="872"/>
    </location>
</feature>
<evidence type="ECO:0000313" key="6">
    <source>
        <dbReference type="Proteomes" id="UP001165060"/>
    </source>
</evidence>
<feature type="compositionally biased region" description="Low complexity" evidence="2">
    <location>
        <begin position="1152"/>
        <end position="1169"/>
    </location>
</feature>
<dbReference type="PROSITE" id="PS50297">
    <property type="entry name" value="ANK_REP_REGION"/>
    <property type="match status" value="3"/>
</dbReference>
<feature type="compositionally biased region" description="Low complexity" evidence="2">
    <location>
        <begin position="49"/>
        <end position="68"/>
    </location>
</feature>
<dbReference type="Gene3D" id="1.20.58.2220">
    <property type="entry name" value="Formin, FH2 domain"/>
    <property type="match status" value="1"/>
</dbReference>
<dbReference type="PANTHER" id="PTHR45733">
    <property type="entry name" value="FORMIN-J"/>
    <property type="match status" value="1"/>
</dbReference>
<dbReference type="Pfam" id="PF02181">
    <property type="entry name" value="FH2"/>
    <property type="match status" value="1"/>
</dbReference>
<feature type="compositionally biased region" description="Polar residues" evidence="2">
    <location>
        <begin position="920"/>
        <end position="941"/>
    </location>
</feature>
<keyword evidence="6" id="KW-1185">Reference proteome</keyword>
<dbReference type="InterPro" id="IPR042201">
    <property type="entry name" value="FH2_Formin_sf"/>
</dbReference>
<dbReference type="SMART" id="SM00498">
    <property type="entry name" value="FH2"/>
    <property type="match status" value="1"/>
</dbReference>
<evidence type="ECO:0000256" key="1">
    <source>
        <dbReference type="PROSITE-ProRule" id="PRU00023"/>
    </source>
</evidence>
<evidence type="ECO:0000256" key="2">
    <source>
        <dbReference type="SAM" id="MobiDB-lite"/>
    </source>
</evidence>
<feature type="region of interest" description="Disordered" evidence="2">
    <location>
        <begin position="656"/>
        <end position="688"/>
    </location>
</feature>
<comment type="caution">
    <text evidence="5">The sequence shown here is derived from an EMBL/GenBank/DDBJ whole genome shotgun (WGS) entry which is preliminary data.</text>
</comment>
<feature type="compositionally biased region" description="Polar residues" evidence="2">
    <location>
        <begin position="1096"/>
        <end position="1110"/>
    </location>
</feature>
<feature type="repeat" description="ANK" evidence="1">
    <location>
        <begin position="533"/>
        <end position="565"/>
    </location>
</feature>
<feature type="region of interest" description="Disordered" evidence="2">
    <location>
        <begin position="1278"/>
        <end position="1320"/>
    </location>
</feature>
<dbReference type="InterPro" id="IPR019309">
    <property type="entry name" value="WASHC3"/>
</dbReference>
<feature type="compositionally biased region" description="Low complexity" evidence="2">
    <location>
        <begin position="123"/>
        <end position="135"/>
    </location>
</feature>
<dbReference type="InterPro" id="IPR002110">
    <property type="entry name" value="Ankyrin_rpt"/>
</dbReference>
<feature type="region of interest" description="Disordered" evidence="2">
    <location>
        <begin position="1090"/>
        <end position="1110"/>
    </location>
</feature>
<accession>A0ABQ6M8N6</accession>
<feature type="compositionally biased region" description="Basic and acidic residues" evidence="2">
    <location>
        <begin position="1820"/>
        <end position="1829"/>
    </location>
</feature>
<feature type="region of interest" description="Disordered" evidence="2">
    <location>
        <begin position="1759"/>
        <end position="1893"/>
    </location>
</feature>
<evidence type="ECO:0000313" key="5">
    <source>
        <dbReference type="EMBL" id="GMI21656.1"/>
    </source>
</evidence>
<feature type="compositionally biased region" description="Basic and acidic residues" evidence="2">
    <location>
        <begin position="100"/>
        <end position="109"/>
    </location>
</feature>
<organism evidence="5 6">
    <name type="scientific">Tetraparma gracilis</name>
    <dbReference type="NCBI Taxonomy" id="2962635"/>
    <lineage>
        <taxon>Eukaryota</taxon>
        <taxon>Sar</taxon>
        <taxon>Stramenopiles</taxon>
        <taxon>Ochrophyta</taxon>
        <taxon>Bolidophyceae</taxon>
        <taxon>Parmales</taxon>
        <taxon>Triparmaceae</taxon>
        <taxon>Tetraparma</taxon>
    </lineage>
</organism>
<evidence type="ECO:0000259" key="3">
    <source>
        <dbReference type="PROSITE" id="PS50020"/>
    </source>
</evidence>
<evidence type="ECO:0000259" key="4">
    <source>
        <dbReference type="PROSITE" id="PS51444"/>
    </source>
</evidence>
<gene>
    <name evidence="5" type="ORF">TeGR_g7607</name>
</gene>
<feature type="compositionally biased region" description="Pro residues" evidence="2">
    <location>
        <begin position="167"/>
        <end position="192"/>
    </location>
</feature>
<feature type="compositionally biased region" description="Basic and acidic residues" evidence="2">
    <location>
        <begin position="1204"/>
        <end position="1232"/>
    </location>
</feature>
<feature type="domain" description="FH2" evidence="4">
    <location>
        <begin position="1364"/>
        <end position="1768"/>
    </location>
</feature>
<evidence type="ECO:0008006" key="7">
    <source>
        <dbReference type="Google" id="ProtNLM"/>
    </source>
</evidence>
<feature type="region of interest" description="Disordered" evidence="2">
    <location>
        <begin position="1003"/>
        <end position="1053"/>
    </location>
</feature>
<keyword evidence="1" id="KW-0040">ANK repeat</keyword>
<feature type="region of interest" description="Disordered" evidence="2">
    <location>
        <begin position="1144"/>
        <end position="1232"/>
    </location>
</feature>
<feature type="compositionally biased region" description="Acidic residues" evidence="2">
    <location>
        <begin position="1874"/>
        <end position="1893"/>
    </location>
</feature>
<feature type="compositionally biased region" description="Basic and acidic residues" evidence="2">
    <location>
        <begin position="1170"/>
        <end position="1183"/>
    </location>
</feature>
<feature type="compositionally biased region" description="Polar residues" evidence="2">
    <location>
        <begin position="799"/>
        <end position="808"/>
    </location>
</feature>
<dbReference type="SUPFAM" id="SSF48403">
    <property type="entry name" value="Ankyrin repeat"/>
    <property type="match status" value="1"/>
</dbReference>
<feature type="repeat" description="ANK" evidence="1">
    <location>
        <begin position="500"/>
        <end position="532"/>
    </location>
</feature>
<feature type="compositionally biased region" description="Polar residues" evidence="2">
    <location>
        <begin position="890"/>
        <end position="911"/>
    </location>
</feature>
<dbReference type="PROSITE" id="PS50020">
    <property type="entry name" value="WW_DOMAIN_2"/>
    <property type="match status" value="1"/>
</dbReference>
<dbReference type="SMART" id="SM00248">
    <property type="entry name" value="ANK"/>
    <property type="match status" value="5"/>
</dbReference>
<feature type="region of interest" description="Disordered" evidence="2">
    <location>
        <begin position="847"/>
        <end position="980"/>
    </location>
</feature>
<feature type="region of interest" description="Disordered" evidence="2">
    <location>
        <begin position="628"/>
        <end position="647"/>
    </location>
</feature>
<dbReference type="SUPFAM" id="SSF101447">
    <property type="entry name" value="Formin homology 2 domain (FH2 domain)"/>
    <property type="match status" value="1"/>
</dbReference>